<dbReference type="InterPro" id="IPR020568">
    <property type="entry name" value="Ribosomal_Su5_D2-typ_SF"/>
</dbReference>
<dbReference type="PIRSF" id="PIRSF010376">
    <property type="entry name" value="IspE"/>
    <property type="match status" value="1"/>
</dbReference>
<keyword evidence="6 9" id="KW-0418">Kinase</keyword>
<dbReference type="HAMAP" id="MF_00061">
    <property type="entry name" value="IspE"/>
    <property type="match status" value="1"/>
</dbReference>
<dbReference type="InterPro" id="IPR006204">
    <property type="entry name" value="GHMP_kinase_N_dom"/>
</dbReference>
<dbReference type="UniPathway" id="UPA00056">
    <property type="reaction ID" value="UER00094"/>
</dbReference>
<accession>A0A6N6NL04</accession>
<dbReference type="GO" id="GO:0050515">
    <property type="term" value="F:4-(cytidine 5'-diphospho)-2-C-methyl-D-erythritol kinase activity"/>
    <property type="evidence" value="ECO:0007669"/>
    <property type="project" value="UniProtKB-UniRule"/>
</dbReference>
<evidence type="ECO:0000259" key="11">
    <source>
        <dbReference type="Pfam" id="PF08544"/>
    </source>
</evidence>
<keyword evidence="9" id="KW-0414">Isoprene biosynthesis</keyword>
<protein>
    <recommendedName>
        <fullName evidence="3 9">4-diphosphocytidyl-2-C-methyl-D-erythritol kinase</fullName>
        <shortName evidence="9">CMK</shortName>
        <ecNumber evidence="2 9">2.7.1.148</ecNumber>
    </recommendedName>
    <alternativeName>
        <fullName evidence="8 9">4-(cytidine-5'-diphospho)-2-C-methyl-D-erythritol kinase</fullName>
    </alternativeName>
</protein>
<dbReference type="InterPro" id="IPR036554">
    <property type="entry name" value="GHMP_kinase_C_sf"/>
</dbReference>
<name>A0A6N6NL04_9ACTN</name>
<evidence type="ECO:0000313" key="12">
    <source>
        <dbReference type="EMBL" id="KAB1635995.1"/>
    </source>
</evidence>
<evidence type="ECO:0000256" key="4">
    <source>
        <dbReference type="ARBA" id="ARBA00022679"/>
    </source>
</evidence>
<evidence type="ECO:0000256" key="3">
    <source>
        <dbReference type="ARBA" id="ARBA00017473"/>
    </source>
</evidence>
<evidence type="ECO:0000256" key="8">
    <source>
        <dbReference type="ARBA" id="ARBA00032554"/>
    </source>
</evidence>
<dbReference type="Gene3D" id="3.30.70.890">
    <property type="entry name" value="GHMP kinase, C-terminal domain"/>
    <property type="match status" value="1"/>
</dbReference>
<dbReference type="GO" id="GO:0019288">
    <property type="term" value="P:isopentenyl diphosphate biosynthetic process, methylerythritol 4-phosphate pathway"/>
    <property type="evidence" value="ECO:0007669"/>
    <property type="project" value="UniProtKB-UniRule"/>
</dbReference>
<gene>
    <name evidence="9" type="primary">ispE</name>
    <name evidence="12" type="ORF">F8C90_10220</name>
</gene>
<dbReference type="Pfam" id="PF00288">
    <property type="entry name" value="GHMP_kinases_N"/>
    <property type="match status" value="1"/>
</dbReference>
<evidence type="ECO:0000256" key="9">
    <source>
        <dbReference type="HAMAP-Rule" id="MF_00061"/>
    </source>
</evidence>
<keyword evidence="4 9" id="KW-0808">Transferase</keyword>
<reference evidence="12 13" key="1">
    <citation type="submission" date="2019-09" db="EMBL/GenBank/DDBJ databases">
        <title>Whole genome shotgun sequencing (WGS) of Ellagibacter isourolithinifaciens DSM 104140(T) and Adlercreutzia muris DSM 29508(T).</title>
        <authorList>
            <person name="Stoll D.A."/>
            <person name="Danylec N."/>
            <person name="Huch M."/>
        </authorList>
    </citation>
    <scope>NUCLEOTIDE SEQUENCE [LARGE SCALE GENOMIC DNA]</scope>
    <source>
        <strain evidence="12 13">DSM 104140</strain>
    </source>
</reference>
<comment type="caution">
    <text evidence="12">The sequence shown here is derived from an EMBL/GenBank/DDBJ whole genome shotgun (WGS) entry which is preliminary data.</text>
</comment>
<comment type="pathway">
    <text evidence="9">Isoprenoid biosynthesis; isopentenyl diphosphate biosynthesis via DXP pathway; isopentenyl diphosphate from 1-deoxy-D-xylulose 5-phosphate: step 3/6.</text>
</comment>
<keyword evidence="13" id="KW-1185">Reference proteome</keyword>
<dbReference type="InterPro" id="IPR014721">
    <property type="entry name" value="Ribsml_uS5_D2-typ_fold_subgr"/>
</dbReference>
<sequence>MSRQRASLEVPVDMISIARTAQIEGAGLKLVAPAKVNLFLSIGDRRDNGYHDVSTVLHAMALHDVLYMKRADIVAARAALESAEEGAPTNTASAGPAGNILISISCDARGGVAPLNVPARENIVFKAIDLLARKADISYDDAINVRIEKNIPHEGGLGGGSSDAAAALVGAARLWGISEDDSLIEEAAHELGSDVAFFLHGGCACFTGTGELFDHELEAMKKPLVLIKPESGVSTAEAYRTFDGNPQKVDESAAAAAEAAQTACEVPLVNNLSIAAESVLPELADVRAWLHRQAGIEASLLCGSGSTTFAVCRDFNVACAIAAAAQSRGWWARTTMFGSLKAAIVPEQS</sequence>
<evidence type="ECO:0000256" key="2">
    <source>
        <dbReference type="ARBA" id="ARBA00012052"/>
    </source>
</evidence>
<dbReference type="AlphaFoldDB" id="A0A6N6NL04"/>
<dbReference type="InterPro" id="IPR004424">
    <property type="entry name" value="IspE"/>
</dbReference>
<dbReference type="EC" id="2.7.1.148" evidence="2 9"/>
<dbReference type="Pfam" id="PF08544">
    <property type="entry name" value="GHMP_kinases_C"/>
    <property type="match status" value="1"/>
</dbReference>
<evidence type="ECO:0000256" key="1">
    <source>
        <dbReference type="ARBA" id="ARBA00009684"/>
    </source>
</evidence>
<dbReference type="PANTHER" id="PTHR43527">
    <property type="entry name" value="4-DIPHOSPHOCYTIDYL-2-C-METHYL-D-ERYTHRITOL KINASE, CHLOROPLASTIC"/>
    <property type="match status" value="1"/>
</dbReference>
<organism evidence="12 13">
    <name type="scientific">Ellagibacter isourolithinifaciens</name>
    <dbReference type="NCBI Taxonomy" id="2137581"/>
    <lineage>
        <taxon>Bacteria</taxon>
        <taxon>Bacillati</taxon>
        <taxon>Actinomycetota</taxon>
        <taxon>Coriobacteriia</taxon>
        <taxon>Eggerthellales</taxon>
        <taxon>Eggerthellaceae</taxon>
        <taxon>Ellagibacter</taxon>
    </lineage>
</organism>
<comment type="function">
    <text evidence="9">Catalyzes the phosphorylation of the position 2 hydroxy group of 4-diphosphocytidyl-2C-methyl-D-erythritol.</text>
</comment>
<evidence type="ECO:0000256" key="7">
    <source>
        <dbReference type="ARBA" id="ARBA00022840"/>
    </source>
</evidence>
<feature type="active site" evidence="9">
    <location>
        <position position="35"/>
    </location>
</feature>
<keyword evidence="5 9" id="KW-0547">Nucleotide-binding</keyword>
<feature type="active site" evidence="9">
    <location>
        <position position="194"/>
    </location>
</feature>
<feature type="domain" description="GHMP kinase N-terminal" evidence="10">
    <location>
        <begin position="122"/>
        <end position="202"/>
    </location>
</feature>
<feature type="binding site" evidence="9">
    <location>
        <begin position="152"/>
        <end position="162"/>
    </location>
    <ligand>
        <name>ATP</name>
        <dbReference type="ChEBI" id="CHEBI:30616"/>
    </ligand>
</feature>
<evidence type="ECO:0000259" key="10">
    <source>
        <dbReference type="Pfam" id="PF00288"/>
    </source>
</evidence>
<dbReference type="EMBL" id="WAJR01000039">
    <property type="protein sequence ID" value="KAB1635995.1"/>
    <property type="molecule type" value="Genomic_DNA"/>
</dbReference>
<dbReference type="PANTHER" id="PTHR43527:SF2">
    <property type="entry name" value="4-DIPHOSPHOCYTIDYL-2-C-METHYL-D-ERYTHRITOL KINASE, CHLOROPLASTIC"/>
    <property type="match status" value="1"/>
</dbReference>
<dbReference type="GO" id="GO:0016114">
    <property type="term" value="P:terpenoid biosynthetic process"/>
    <property type="evidence" value="ECO:0007669"/>
    <property type="project" value="InterPro"/>
</dbReference>
<feature type="domain" description="GHMP kinase C-terminal" evidence="11">
    <location>
        <begin position="275"/>
        <end position="327"/>
    </location>
</feature>
<evidence type="ECO:0000256" key="5">
    <source>
        <dbReference type="ARBA" id="ARBA00022741"/>
    </source>
</evidence>
<evidence type="ECO:0000256" key="6">
    <source>
        <dbReference type="ARBA" id="ARBA00022777"/>
    </source>
</evidence>
<comment type="similarity">
    <text evidence="1 9">Belongs to the GHMP kinase family. IspE subfamily.</text>
</comment>
<dbReference type="InterPro" id="IPR013750">
    <property type="entry name" value="GHMP_kinase_C_dom"/>
</dbReference>
<comment type="catalytic activity">
    <reaction evidence="9">
        <text>4-CDP-2-C-methyl-D-erythritol + ATP = 4-CDP-2-C-methyl-D-erythritol 2-phosphate + ADP + H(+)</text>
        <dbReference type="Rhea" id="RHEA:18437"/>
        <dbReference type="ChEBI" id="CHEBI:15378"/>
        <dbReference type="ChEBI" id="CHEBI:30616"/>
        <dbReference type="ChEBI" id="CHEBI:57823"/>
        <dbReference type="ChEBI" id="CHEBI:57919"/>
        <dbReference type="ChEBI" id="CHEBI:456216"/>
        <dbReference type="EC" id="2.7.1.148"/>
    </reaction>
</comment>
<evidence type="ECO:0000313" key="13">
    <source>
        <dbReference type="Proteomes" id="UP000468668"/>
    </source>
</evidence>
<dbReference type="Gene3D" id="3.30.230.10">
    <property type="match status" value="1"/>
</dbReference>
<keyword evidence="7 9" id="KW-0067">ATP-binding</keyword>
<proteinExistence type="inferred from homology"/>
<dbReference type="Proteomes" id="UP000468668">
    <property type="component" value="Unassembled WGS sequence"/>
</dbReference>
<dbReference type="OrthoDB" id="3173073at2"/>
<dbReference type="SUPFAM" id="SSF54211">
    <property type="entry name" value="Ribosomal protein S5 domain 2-like"/>
    <property type="match status" value="1"/>
</dbReference>
<dbReference type="GO" id="GO:0005524">
    <property type="term" value="F:ATP binding"/>
    <property type="evidence" value="ECO:0007669"/>
    <property type="project" value="UniProtKB-UniRule"/>
</dbReference>
<dbReference type="SUPFAM" id="SSF55060">
    <property type="entry name" value="GHMP Kinase, C-terminal domain"/>
    <property type="match status" value="1"/>
</dbReference>